<keyword evidence="2" id="KW-1185">Reference proteome</keyword>
<evidence type="ECO:0000313" key="2">
    <source>
        <dbReference type="Proteomes" id="UP000054107"/>
    </source>
</evidence>
<reference evidence="1 2" key="1">
    <citation type="submission" date="2014-09" db="EMBL/GenBank/DDBJ databases">
        <authorList>
            <person name="Ellenberger Sabrina"/>
        </authorList>
    </citation>
    <scope>NUCLEOTIDE SEQUENCE [LARGE SCALE GENOMIC DNA]</scope>
    <source>
        <strain evidence="1 2">CBS 412.66</strain>
    </source>
</reference>
<protein>
    <submittedName>
        <fullName evidence="1">Uncharacterized protein</fullName>
    </submittedName>
</protein>
<dbReference type="Proteomes" id="UP000054107">
    <property type="component" value="Unassembled WGS sequence"/>
</dbReference>
<dbReference type="EMBL" id="LN726507">
    <property type="protein sequence ID" value="CEP11546.1"/>
    <property type="molecule type" value="Genomic_DNA"/>
</dbReference>
<evidence type="ECO:0000313" key="1">
    <source>
        <dbReference type="EMBL" id="CEP11546.1"/>
    </source>
</evidence>
<name>A0A0B7MZU0_9FUNG</name>
<accession>A0A0B7MZU0</accession>
<sequence length="196" mass="22424">MFIHNRPCRHLGSQAVYPLSTNLRYLHNESPHHAKFHVSTGSLAKAIIENEDAPTLRIHQCAKFYVIKRSLAKAIRCSNNAHPSLGQVSRQYKVSIKSDRQKYRKSNANDLKPGRDAPTMAIHHYAKFHVVNTRSLAEAIAKNDYTYTSKLQSKHRAKAPKCHEFTCEQDEQVIKRHTKALEVWNLSDGVPKKMKT</sequence>
<organism evidence="1 2">
    <name type="scientific">Parasitella parasitica</name>
    <dbReference type="NCBI Taxonomy" id="35722"/>
    <lineage>
        <taxon>Eukaryota</taxon>
        <taxon>Fungi</taxon>
        <taxon>Fungi incertae sedis</taxon>
        <taxon>Mucoromycota</taxon>
        <taxon>Mucoromycotina</taxon>
        <taxon>Mucoromycetes</taxon>
        <taxon>Mucorales</taxon>
        <taxon>Mucorineae</taxon>
        <taxon>Mucoraceae</taxon>
        <taxon>Parasitella</taxon>
    </lineage>
</organism>
<dbReference type="AlphaFoldDB" id="A0A0B7MZU0"/>
<proteinExistence type="predicted"/>
<gene>
    <name evidence="1" type="primary">PARPA_05412.1 scaffold 18169</name>
</gene>